<dbReference type="InterPro" id="IPR002119">
    <property type="entry name" value="Histone_H2A"/>
</dbReference>
<dbReference type="Gene3D" id="1.10.20.10">
    <property type="entry name" value="Histone, subunit A"/>
    <property type="match status" value="1"/>
</dbReference>
<dbReference type="Proteomes" id="UP001162131">
    <property type="component" value="Unassembled WGS sequence"/>
</dbReference>
<dbReference type="GO" id="GO:0046982">
    <property type="term" value="F:protein heterodimerization activity"/>
    <property type="evidence" value="ECO:0007669"/>
    <property type="project" value="InterPro"/>
</dbReference>
<evidence type="ECO:0000256" key="1">
    <source>
        <dbReference type="RuleBase" id="RU003767"/>
    </source>
</evidence>
<dbReference type="EMBL" id="CAJZBQ010000030">
    <property type="protein sequence ID" value="CAG9322050.1"/>
    <property type="molecule type" value="Genomic_DNA"/>
</dbReference>
<evidence type="ECO:0000313" key="4">
    <source>
        <dbReference type="EMBL" id="CAG9322050.1"/>
    </source>
</evidence>
<evidence type="ECO:0000259" key="2">
    <source>
        <dbReference type="Pfam" id="PF00125"/>
    </source>
</evidence>
<dbReference type="AlphaFoldDB" id="A0AAU9JK06"/>
<evidence type="ECO:0000313" key="5">
    <source>
        <dbReference type="Proteomes" id="UP001162131"/>
    </source>
</evidence>
<keyword evidence="1" id="KW-0158">Chromosome</keyword>
<gene>
    <name evidence="4" type="ORF">BSTOLATCC_MIC30432</name>
</gene>
<reference evidence="4" key="1">
    <citation type="submission" date="2021-09" db="EMBL/GenBank/DDBJ databases">
        <authorList>
            <consortium name="AG Swart"/>
            <person name="Singh M."/>
            <person name="Singh A."/>
            <person name="Seah K."/>
            <person name="Emmerich C."/>
        </authorList>
    </citation>
    <scope>NUCLEOTIDE SEQUENCE</scope>
    <source>
        <strain evidence="4">ATCC30299</strain>
    </source>
</reference>
<evidence type="ECO:0000259" key="3">
    <source>
        <dbReference type="Pfam" id="PF16211"/>
    </source>
</evidence>
<comment type="subcellular location">
    <subcellularLocation>
        <location evidence="1">Nucleus</location>
    </subcellularLocation>
</comment>
<dbReference type="GO" id="GO:0003677">
    <property type="term" value="F:DNA binding"/>
    <property type="evidence" value="ECO:0007669"/>
    <property type="project" value="UniProtKB-KW"/>
</dbReference>
<dbReference type="SUPFAM" id="SSF47113">
    <property type="entry name" value="Histone-fold"/>
    <property type="match status" value="1"/>
</dbReference>
<organism evidence="4 5">
    <name type="scientific">Blepharisma stoltei</name>
    <dbReference type="NCBI Taxonomy" id="1481888"/>
    <lineage>
        <taxon>Eukaryota</taxon>
        <taxon>Sar</taxon>
        <taxon>Alveolata</taxon>
        <taxon>Ciliophora</taxon>
        <taxon>Postciliodesmatophora</taxon>
        <taxon>Heterotrichea</taxon>
        <taxon>Heterotrichida</taxon>
        <taxon>Blepharismidae</taxon>
        <taxon>Blepharisma</taxon>
    </lineage>
</organism>
<dbReference type="PANTHER" id="PTHR23430">
    <property type="entry name" value="HISTONE H2A"/>
    <property type="match status" value="1"/>
</dbReference>
<dbReference type="PRINTS" id="PR00620">
    <property type="entry name" value="HISTONEH2A"/>
</dbReference>
<dbReference type="InterPro" id="IPR007125">
    <property type="entry name" value="H2A/H2B/H3"/>
</dbReference>
<proteinExistence type="inferred from homology"/>
<dbReference type="GO" id="GO:0005634">
    <property type="term" value="C:nucleus"/>
    <property type="evidence" value="ECO:0007669"/>
    <property type="project" value="UniProtKB-SubCell"/>
</dbReference>
<feature type="domain" description="Histone H2A C-terminal" evidence="3">
    <location>
        <begin position="113"/>
        <end position="148"/>
    </location>
</feature>
<comment type="subunit">
    <text evidence="1">The nucleosome is a histone octamer containing two molecules each of H2A, H2B, H3 and H4 assembled in one H3-H4 heterotetramer and two H2A-H2B heterodimers. The octamer wraps approximately 147 bp of DNA.</text>
</comment>
<dbReference type="Pfam" id="PF16211">
    <property type="entry name" value="Histone_H2A_C"/>
    <property type="match status" value="1"/>
</dbReference>
<feature type="domain" description="Core Histone H2A/H2B/H3" evidence="2">
    <location>
        <begin position="25"/>
        <end position="110"/>
    </location>
</feature>
<dbReference type="SMART" id="SM00414">
    <property type="entry name" value="H2A"/>
    <property type="match status" value="1"/>
</dbReference>
<dbReference type="GO" id="GO:0030527">
    <property type="term" value="F:structural constituent of chromatin"/>
    <property type="evidence" value="ECO:0007669"/>
    <property type="project" value="InterPro"/>
</dbReference>
<comment type="similarity">
    <text evidence="1">Belongs to the histone H2A family.</text>
</comment>
<dbReference type="Pfam" id="PF00125">
    <property type="entry name" value="Histone"/>
    <property type="match status" value="1"/>
</dbReference>
<protein>
    <recommendedName>
        <fullName evidence="1">Histone H2A</fullName>
    </recommendedName>
</protein>
<keyword evidence="5" id="KW-1185">Reference proteome</keyword>
<dbReference type="InterPro" id="IPR032454">
    <property type="entry name" value="Histone_H2A_C"/>
</dbReference>
<sequence length="157" mass="17362">MVQKIKPVPASPIASKIEIATQTPVVLKEPNHKITKSTRSGLIFPVARIQNNIKKGRIADKVSLNGSVFMSAVLEYLTAEVLETAGDKCLERNKGKRRMIQPRDICLAIKDDDELNQVVSKDAVIPGGGVIPYIREEMKNKKKLKKNKAQEVVTCEA</sequence>
<name>A0AAU9JK06_9CILI</name>
<keyword evidence="1" id="KW-0539">Nucleus</keyword>
<dbReference type="CDD" id="cd00074">
    <property type="entry name" value="HFD_H2A"/>
    <property type="match status" value="1"/>
</dbReference>
<dbReference type="GO" id="GO:0000786">
    <property type="term" value="C:nucleosome"/>
    <property type="evidence" value="ECO:0007669"/>
    <property type="project" value="UniProtKB-KW"/>
</dbReference>
<accession>A0AAU9JK06</accession>
<keyword evidence="1" id="KW-0238">DNA-binding</keyword>
<dbReference type="InterPro" id="IPR009072">
    <property type="entry name" value="Histone-fold"/>
</dbReference>
<keyword evidence="1" id="KW-0544">Nucleosome core</keyword>
<comment type="caution">
    <text evidence="4">The sequence shown here is derived from an EMBL/GenBank/DDBJ whole genome shotgun (WGS) entry which is preliminary data.</text>
</comment>